<feature type="transmembrane region" description="Helical" evidence="1">
    <location>
        <begin position="269"/>
        <end position="288"/>
    </location>
</feature>
<evidence type="ECO:0000313" key="3">
    <source>
        <dbReference type="Proteomes" id="UP000646053"/>
    </source>
</evidence>
<feature type="transmembrane region" description="Helical" evidence="1">
    <location>
        <begin position="77"/>
        <end position="96"/>
    </location>
</feature>
<feature type="transmembrane region" description="Helical" evidence="1">
    <location>
        <begin position="128"/>
        <end position="151"/>
    </location>
</feature>
<feature type="transmembrane region" description="Helical" evidence="1">
    <location>
        <begin position="20"/>
        <end position="43"/>
    </location>
</feature>
<proteinExistence type="predicted"/>
<dbReference type="Proteomes" id="UP000646053">
    <property type="component" value="Unassembled WGS sequence"/>
</dbReference>
<name>A0A8J7Z2U7_9CYAN</name>
<dbReference type="AlphaFoldDB" id="A0A8J7Z2U7"/>
<reference evidence="2" key="1">
    <citation type="submission" date="2019-12" db="EMBL/GenBank/DDBJ databases">
        <title>High-Quality draft genome sequences of three cyanobacteria isolated from the limestone walls of the Old Cathedral of Coimbra.</title>
        <authorList>
            <person name="Tiago I."/>
            <person name="Soares F."/>
            <person name="Portugal A."/>
        </authorList>
    </citation>
    <scope>NUCLEOTIDE SEQUENCE</scope>
    <source>
        <strain evidence="2">A</strain>
    </source>
</reference>
<gene>
    <name evidence="2" type="ORF">GS601_15470</name>
</gene>
<keyword evidence="1" id="KW-0812">Transmembrane</keyword>
<evidence type="ECO:0000313" key="2">
    <source>
        <dbReference type="EMBL" id="NDJ18669.1"/>
    </source>
</evidence>
<keyword evidence="1" id="KW-0472">Membrane</keyword>
<accession>A0A8J7Z2U7</accession>
<feature type="transmembrane region" description="Helical" evidence="1">
    <location>
        <begin position="163"/>
        <end position="179"/>
    </location>
</feature>
<dbReference type="EMBL" id="WVIE01000018">
    <property type="protein sequence ID" value="NDJ18669.1"/>
    <property type="molecule type" value="Genomic_DNA"/>
</dbReference>
<sequence length="520" mass="57440">MVLFLPIKNRLQLKVQNLELGLGLAAAILILNYLGFVVIYLGAPLFADPAEANVASVSWLFQTGHSLYPSSDAAARYINNYGSCLYIIQGAFLAVLKPSFFSVKLAGCLAGIVSLFVSFLLFKKRLPFSFAIAGCALTSLYFLALTSATGLVTSSFWVRPDSLLLLCTTIGIFLAAYGNKWSAVFGSAIAFGISTNLKITALLHFLPVYVLVFQRFGIIYTLISLIGSALVAIAPFFLFSNISLSNYLAWLQQVGRKGINPEQVIKNGLWLGFVSLPTAIAALHLLGIHSQGFKQWLRQYWLYFLLFVPCAGVAAIVGATRGALENNMLPFVPLLLYPLSDLMKKVLGACSSKNKQWLGISTSISITTALAFMLSTSLTVYSTEAPLVSRLLNPSSKRIVYDIEQVVKAHRDISMGYGSSYPLSTYRPAFVFAGNPYLLDSASLMEMQASGLNNTPDNTLNAIKTCQIPSWLIPKNEKPFEVYNYYPPLQKLFSDEFRQIFKQHYTQQAQTEFYDIWVCK</sequence>
<evidence type="ECO:0000256" key="1">
    <source>
        <dbReference type="SAM" id="Phobius"/>
    </source>
</evidence>
<keyword evidence="3" id="KW-1185">Reference proteome</keyword>
<dbReference type="RefSeq" id="WP_162424192.1">
    <property type="nucleotide sequence ID" value="NZ_WVIE01000018.1"/>
</dbReference>
<comment type="caution">
    <text evidence="2">The sequence shown here is derived from an EMBL/GenBank/DDBJ whole genome shotgun (WGS) entry which is preliminary data.</text>
</comment>
<feature type="transmembrane region" description="Helical" evidence="1">
    <location>
        <begin position="103"/>
        <end position="122"/>
    </location>
</feature>
<feature type="transmembrane region" description="Helical" evidence="1">
    <location>
        <begin position="218"/>
        <end position="239"/>
    </location>
</feature>
<keyword evidence="1" id="KW-1133">Transmembrane helix</keyword>
<feature type="transmembrane region" description="Helical" evidence="1">
    <location>
        <begin position="185"/>
        <end position="206"/>
    </location>
</feature>
<feature type="transmembrane region" description="Helical" evidence="1">
    <location>
        <begin position="300"/>
        <end position="324"/>
    </location>
</feature>
<organism evidence="2 3">
    <name type="scientific">Myxacorys almedinensis A</name>
    <dbReference type="NCBI Taxonomy" id="2690445"/>
    <lineage>
        <taxon>Bacteria</taxon>
        <taxon>Bacillati</taxon>
        <taxon>Cyanobacteriota</taxon>
        <taxon>Cyanophyceae</taxon>
        <taxon>Leptolyngbyales</taxon>
        <taxon>Leptolyngbyaceae</taxon>
        <taxon>Myxacorys</taxon>
        <taxon>Myxacorys almedinensis</taxon>
    </lineage>
</organism>
<protein>
    <submittedName>
        <fullName evidence="2">Uncharacterized protein</fullName>
    </submittedName>
</protein>